<feature type="region of interest" description="Disordered" evidence="10">
    <location>
        <begin position="499"/>
        <end position="530"/>
    </location>
</feature>
<dbReference type="PANTHER" id="PTHR24050">
    <property type="entry name" value="PA14 DOMAIN-CONTAINING PROTEIN"/>
    <property type="match status" value="1"/>
</dbReference>
<dbReference type="InterPro" id="IPR001881">
    <property type="entry name" value="EGF-like_Ca-bd_dom"/>
</dbReference>
<feature type="domain" description="VWFC" evidence="12">
    <location>
        <begin position="657"/>
        <end position="718"/>
    </location>
</feature>
<evidence type="ECO:0000256" key="6">
    <source>
        <dbReference type="ARBA" id="ARBA00022737"/>
    </source>
</evidence>
<evidence type="ECO:0000256" key="7">
    <source>
        <dbReference type="ARBA" id="ARBA00023157"/>
    </source>
</evidence>
<evidence type="ECO:0000256" key="10">
    <source>
        <dbReference type="SAM" id="MobiDB-lite"/>
    </source>
</evidence>
<evidence type="ECO:0000259" key="11">
    <source>
        <dbReference type="PROSITE" id="PS50026"/>
    </source>
</evidence>
<feature type="domain" description="EGF-like" evidence="11">
    <location>
        <begin position="401"/>
        <end position="441"/>
    </location>
</feature>
<dbReference type="PANTHER" id="PTHR24050:SF27">
    <property type="entry name" value="FIBRILLIN-1"/>
    <property type="match status" value="1"/>
</dbReference>
<feature type="compositionally biased region" description="Basic residues" evidence="10">
    <location>
        <begin position="507"/>
        <end position="528"/>
    </location>
</feature>
<dbReference type="SMART" id="SM00215">
    <property type="entry name" value="VWC_out"/>
    <property type="match status" value="4"/>
</dbReference>
<feature type="disulfide bond" evidence="9">
    <location>
        <begin position="242"/>
        <end position="251"/>
    </location>
</feature>
<comment type="caution">
    <text evidence="13">The sequence shown here is derived from an EMBL/GenBank/DDBJ whole genome shotgun (WGS) entry which is preliminary data.</text>
</comment>
<dbReference type="Proteomes" id="UP000494165">
    <property type="component" value="Unassembled WGS sequence"/>
</dbReference>
<evidence type="ECO:0000313" key="13">
    <source>
        <dbReference type="EMBL" id="CAB3374555.1"/>
    </source>
</evidence>
<dbReference type="SMART" id="SM00181">
    <property type="entry name" value="EGF"/>
    <property type="match status" value="10"/>
</dbReference>
<feature type="domain" description="EGF-like" evidence="11">
    <location>
        <begin position="329"/>
        <end position="368"/>
    </location>
</feature>
<evidence type="ECO:0000256" key="4">
    <source>
        <dbReference type="ARBA" id="ARBA00022536"/>
    </source>
</evidence>
<comment type="subcellular location">
    <subcellularLocation>
        <location evidence="1">Secreted</location>
        <location evidence="1">Extracellular space</location>
        <location evidence="1">Extracellular matrix</location>
    </subcellularLocation>
</comment>
<keyword evidence="3" id="KW-0272">Extracellular matrix</keyword>
<feature type="domain" description="VWFC" evidence="12">
    <location>
        <begin position="722"/>
        <end position="781"/>
    </location>
</feature>
<feature type="domain" description="EGF-like" evidence="11">
    <location>
        <begin position="221"/>
        <end position="252"/>
    </location>
</feature>
<dbReference type="GO" id="GO:0005509">
    <property type="term" value="F:calcium ion binding"/>
    <property type="evidence" value="ECO:0007669"/>
    <property type="project" value="InterPro"/>
</dbReference>
<keyword evidence="2" id="KW-0964">Secreted</keyword>
<evidence type="ECO:0000256" key="8">
    <source>
        <dbReference type="ARBA" id="ARBA00023180"/>
    </source>
</evidence>
<feature type="disulfide bond" evidence="9">
    <location>
        <begin position="225"/>
        <end position="235"/>
    </location>
</feature>
<dbReference type="InterPro" id="IPR009030">
    <property type="entry name" value="Growth_fac_rcpt_cys_sf"/>
</dbReference>
<evidence type="ECO:0000256" key="2">
    <source>
        <dbReference type="ARBA" id="ARBA00022525"/>
    </source>
</evidence>
<dbReference type="PROSITE" id="PS00010">
    <property type="entry name" value="ASX_HYDROXYL"/>
    <property type="match status" value="5"/>
</dbReference>
<comment type="caution">
    <text evidence="9">Lacks conserved residue(s) required for the propagation of feature annotation.</text>
</comment>
<dbReference type="Gene3D" id="6.20.200.20">
    <property type="match status" value="3"/>
</dbReference>
<dbReference type="OrthoDB" id="6019304at2759"/>
<keyword evidence="7 9" id="KW-1015">Disulfide bond</keyword>
<reference evidence="13 14" key="1">
    <citation type="submission" date="2020-04" db="EMBL/GenBank/DDBJ databases">
        <authorList>
            <person name="Alioto T."/>
            <person name="Alioto T."/>
            <person name="Gomez Garrido J."/>
        </authorList>
    </citation>
    <scope>NUCLEOTIDE SEQUENCE [LARGE SCALE GENOMIC DNA]</scope>
</reference>
<feature type="disulfide bond" evidence="9">
    <location>
        <begin position="333"/>
        <end position="343"/>
    </location>
</feature>
<dbReference type="Gene3D" id="2.10.25.10">
    <property type="entry name" value="Laminin"/>
    <property type="match status" value="6"/>
</dbReference>
<keyword evidence="5" id="KW-0732">Signal</keyword>
<dbReference type="PROSITE" id="PS50184">
    <property type="entry name" value="VWFC_2"/>
    <property type="match status" value="3"/>
</dbReference>
<dbReference type="InterPro" id="IPR049883">
    <property type="entry name" value="NOTCH1_EGF-like"/>
</dbReference>
<keyword evidence="14" id="KW-1185">Reference proteome</keyword>
<dbReference type="AlphaFoldDB" id="A0A8S1D2F9"/>
<protein>
    <submittedName>
        <fullName evidence="13">Uncharacterized protein</fullName>
    </submittedName>
</protein>
<evidence type="ECO:0000313" key="14">
    <source>
        <dbReference type="Proteomes" id="UP000494165"/>
    </source>
</evidence>
<dbReference type="Pfam" id="PF00093">
    <property type="entry name" value="VWC"/>
    <property type="match status" value="1"/>
</dbReference>
<dbReference type="InterPro" id="IPR000152">
    <property type="entry name" value="EGF-type_Asp/Asn_hydroxyl_site"/>
</dbReference>
<feature type="disulfide bond" evidence="9">
    <location>
        <begin position="317"/>
        <end position="326"/>
    </location>
</feature>
<keyword evidence="6" id="KW-0677">Repeat</keyword>
<dbReference type="SMART" id="SM00179">
    <property type="entry name" value="EGF_CA"/>
    <property type="match status" value="7"/>
</dbReference>
<evidence type="ECO:0000256" key="5">
    <source>
        <dbReference type="ARBA" id="ARBA00022729"/>
    </source>
</evidence>
<dbReference type="FunFam" id="2.10.25.10:FF:000024">
    <property type="entry name" value="Putative latent-transforming growth factor beta-binding protein 2"/>
    <property type="match status" value="1"/>
</dbReference>
<dbReference type="SMART" id="SM00214">
    <property type="entry name" value="VWC"/>
    <property type="match status" value="5"/>
</dbReference>
<dbReference type="PROSITE" id="PS01186">
    <property type="entry name" value="EGF_2"/>
    <property type="match status" value="4"/>
</dbReference>
<name>A0A8S1D2F9_9INSE</name>
<evidence type="ECO:0000259" key="12">
    <source>
        <dbReference type="PROSITE" id="PS50184"/>
    </source>
</evidence>
<dbReference type="PROSITE" id="PS01187">
    <property type="entry name" value="EGF_CA"/>
    <property type="match status" value="2"/>
</dbReference>
<dbReference type="SUPFAM" id="SSF57184">
    <property type="entry name" value="Growth factor receptor domain"/>
    <property type="match status" value="2"/>
</dbReference>
<dbReference type="EMBL" id="CADEPI010000100">
    <property type="protein sequence ID" value="CAB3374555.1"/>
    <property type="molecule type" value="Genomic_DNA"/>
</dbReference>
<dbReference type="FunFam" id="2.10.25.10:FF:000010">
    <property type="entry name" value="Pro-epidermal growth factor"/>
    <property type="match status" value="1"/>
</dbReference>
<evidence type="ECO:0000256" key="1">
    <source>
        <dbReference type="ARBA" id="ARBA00004498"/>
    </source>
</evidence>
<dbReference type="InterPro" id="IPR001007">
    <property type="entry name" value="VWF_dom"/>
</dbReference>
<feature type="domain" description="VWFC" evidence="12">
    <location>
        <begin position="781"/>
        <end position="839"/>
    </location>
</feature>
<keyword evidence="4 9" id="KW-0245">EGF-like domain</keyword>
<dbReference type="InterPro" id="IPR052235">
    <property type="entry name" value="Nephronectin_domain"/>
</dbReference>
<gene>
    <name evidence="13" type="ORF">CLODIP_2_CD06391</name>
</gene>
<feature type="disulfide bond" evidence="9">
    <location>
        <begin position="300"/>
        <end position="310"/>
    </location>
</feature>
<dbReference type="SUPFAM" id="SSF57603">
    <property type="entry name" value="FnI-like domain"/>
    <property type="match status" value="5"/>
</dbReference>
<feature type="domain" description="EGF-like" evidence="11">
    <location>
        <begin position="296"/>
        <end position="327"/>
    </location>
</feature>
<sequence>MWKTIPNLKISKLKRPERSLFLQHKVILDGVESGNTDHFEAKCDRCPQLCSPDKSACGCFRGFTKVSEFHCQDVDECQERNICGAHGKCINTLGSYVCRCQPGFQPLPSGKCIDINECALVLNSKPCDQICTNLPGSYECSCHTGYVLSQQTGECEDLNECLEDDNACSHLCVNTPGSFICRCPAPLSLSEDERNCTAGIKRQRKSPALLFRTPVRPEPEDIHRCPHRCLNKGVCRDAACQCPSGLTGRVCQYDVDECALLPDDMKCSHSCINTFGSFRCSCRSGFVLAADGKSCDPMACSPPCMGGGECRGGTCVCPDGLTGAACEIDVDECAIRKPCQHICYNTLGSFVCLCKGKWRLGKDGRSCEEPSCSPNCRNGGECRQGRCVCKPGFHGRICQLDINECSQRESPCMYACVNTVGSFQCLCPRGFKQTSNRTSCVIDEQAVKDSELEQIEVVIEVVVEDELRSSFTRYYMTPVLPSAPATSLVQKSEFPYQPLFQEQEKTPKKKKTKPKNKRKKNTKSKKANQRSSVIGKNYRYYNQILDTFGLDNQQHDAKQYDLLDFDEISANEASETSTMKSAGFDLPVLKVLPSSQPERDCYYGRMKIKSRSHFYRDEKNCTRCFCKNGELRCDPHHCPSIRCSDPIVGTCCNYCPGDCVIDNQVYQSGETFVPELNPCLECQCENGRATCTDLVCPALPCSPKHRAQLPDDCCPSCVPPSPGCFWNQQFFYTGQLWVQRQGGCQACLCREGGSVECNPVPCIVECTHPQFLTGECCPLCDGCQRQDKKFANGETFRHPSDPCSSCTCKNGNITCHEESCKSTCSHPHKRKGKCCPECADCLFENHHIAEGMTQIFGRENDTCSECSCKAGNVHCWAAECSTACDIGNGTLVPSGVRFVKPSDHCTKCKCLGGNITECQTQPCKEECEFGVLLPGACCIQCTMCDFKGAVYRDGQHFKDPMSQCLDCQCTREIFFLSGRLLRRLLVYRKIKNLTPFPKFDLHELLFLQSTTLLQLTLLRLVRLWDNEKRDFSPPTP</sequence>
<keyword evidence="8" id="KW-0325">Glycoprotein</keyword>
<dbReference type="InterPro" id="IPR000742">
    <property type="entry name" value="EGF"/>
</dbReference>
<evidence type="ECO:0000256" key="3">
    <source>
        <dbReference type="ARBA" id="ARBA00022530"/>
    </source>
</evidence>
<dbReference type="PROSITE" id="PS01208">
    <property type="entry name" value="VWFC_1"/>
    <property type="match status" value="2"/>
</dbReference>
<organism evidence="13 14">
    <name type="scientific">Cloeon dipterum</name>
    <dbReference type="NCBI Taxonomy" id="197152"/>
    <lineage>
        <taxon>Eukaryota</taxon>
        <taxon>Metazoa</taxon>
        <taxon>Ecdysozoa</taxon>
        <taxon>Arthropoda</taxon>
        <taxon>Hexapoda</taxon>
        <taxon>Insecta</taxon>
        <taxon>Pterygota</taxon>
        <taxon>Palaeoptera</taxon>
        <taxon>Ephemeroptera</taxon>
        <taxon>Pisciforma</taxon>
        <taxon>Baetidae</taxon>
        <taxon>Cloeon</taxon>
    </lineage>
</organism>
<dbReference type="CDD" id="cd00054">
    <property type="entry name" value="EGF_CA"/>
    <property type="match status" value="3"/>
</dbReference>
<evidence type="ECO:0000256" key="9">
    <source>
        <dbReference type="PROSITE-ProRule" id="PRU00076"/>
    </source>
</evidence>
<feature type="domain" description="EGF-like" evidence="11">
    <location>
        <begin position="73"/>
        <end position="113"/>
    </location>
</feature>
<dbReference type="SUPFAM" id="SSF57196">
    <property type="entry name" value="EGF/Laminin"/>
    <property type="match status" value="2"/>
</dbReference>
<feature type="domain" description="EGF-like" evidence="11">
    <location>
        <begin position="157"/>
        <end position="197"/>
    </location>
</feature>
<dbReference type="PROSITE" id="PS50026">
    <property type="entry name" value="EGF_3"/>
    <property type="match status" value="6"/>
</dbReference>
<proteinExistence type="predicted"/>
<dbReference type="Pfam" id="PF07645">
    <property type="entry name" value="EGF_CA"/>
    <property type="match status" value="6"/>
</dbReference>
<accession>A0A8S1D2F9</accession>
<dbReference type="FunFam" id="2.10.25.10:FF:000240">
    <property type="entry name" value="Vitamin K-dependent protein S"/>
    <property type="match status" value="1"/>
</dbReference>
<dbReference type="PROSITE" id="PS00022">
    <property type="entry name" value="EGF_1"/>
    <property type="match status" value="3"/>
</dbReference>
<dbReference type="InterPro" id="IPR018097">
    <property type="entry name" value="EGF_Ca-bd_CS"/>
</dbReference>